<name>A0A8S1LN57_9CILI</name>
<reference evidence="3" key="1">
    <citation type="submission" date="2021-01" db="EMBL/GenBank/DDBJ databases">
        <authorList>
            <consortium name="Genoscope - CEA"/>
            <person name="William W."/>
        </authorList>
    </citation>
    <scope>NUCLEOTIDE SEQUENCE</scope>
</reference>
<feature type="transmembrane region" description="Helical" evidence="1">
    <location>
        <begin position="2446"/>
        <end position="2466"/>
    </location>
</feature>
<comment type="caution">
    <text evidence="3">The sequence shown here is derived from an EMBL/GenBank/DDBJ whole genome shotgun (WGS) entry which is preliminary data.</text>
</comment>
<dbReference type="Proteomes" id="UP000692954">
    <property type="component" value="Unassembled WGS sequence"/>
</dbReference>
<proteinExistence type="predicted"/>
<dbReference type="EMBL" id="CAJJDN010000018">
    <property type="protein sequence ID" value="CAD8064194.1"/>
    <property type="molecule type" value="Genomic_DNA"/>
</dbReference>
<dbReference type="PANTHER" id="PTHR11319">
    <property type="entry name" value="G PROTEIN-COUPLED RECEPTOR-RELATED"/>
    <property type="match status" value="1"/>
</dbReference>
<evidence type="ECO:0000256" key="1">
    <source>
        <dbReference type="SAM" id="Phobius"/>
    </source>
</evidence>
<feature type="transmembrane region" description="Helical" evidence="1">
    <location>
        <begin position="2493"/>
        <end position="2519"/>
    </location>
</feature>
<feature type="transmembrane region" description="Helical" evidence="1">
    <location>
        <begin position="2589"/>
        <end position="2612"/>
    </location>
</feature>
<gene>
    <name evidence="3" type="ORF">PSON_ATCC_30995.1.T0180379</name>
</gene>
<protein>
    <recommendedName>
        <fullName evidence="5">Transmembrane protein</fullName>
    </recommendedName>
</protein>
<feature type="chain" id="PRO_5035723496" description="Transmembrane protein" evidence="2">
    <location>
        <begin position="20"/>
        <end position="2842"/>
    </location>
</feature>
<keyword evidence="2" id="KW-0732">Signal</keyword>
<dbReference type="InterPro" id="IPR006212">
    <property type="entry name" value="Furin_repeat"/>
</dbReference>
<evidence type="ECO:0000313" key="3">
    <source>
        <dbReference type="EMBL" id="CAD8064194.1"/>
    </source>
</evidence>
<keyword evidence="1" id="KW-0472">Membrane</keyword>
<keyword evidence="4" id="KW-1185">Reference proteome</keyword>
<feature type="transmembrane region" description="Helical" evidence="1">
    <location>
        <begin position="2386"/>
        <end position="2404"/>
    </location>
</feature>
<feature type="transmembrane region" description="Helical" evidence="1">
    <location>
        <begin position="2540"/>
        <end position="2558"/>
    </location>
</feature>
<keyword evidence="1" id="KW-0812">Transmembrane</keyword>
<evidence type="ECO:0000256" key="2">
    <source>
        <dbReference type="SAM" id="SignalP"/>
    </source>
</evidence>
<feature type="signal peptide" evidence="2">
    <location>
        <begin position="1"/>
        <end position="19"/>
    </location>
</feature>
<evidence type="ECO:0008006" key="5">
    <source>
        <dbReference type="Google" id="ProtNLM"/>
    </source>
</evidence>
<dbReference type="OrthoDB" id="77931at2759"/>
<sequence>MIKIINILSILNLIFEVKAQLMDPLYQVNQNKIFLIDGQFTYENGFNYGLWSKYNPFSLISQVGPVGLFESNCFQLQNAVSLETQSLNLIYFDCLDYQSSLITKSIYFVNNNNEQHKIQIKIDNFEYEDVWYFCGMYGIPNLNELEIIVLSVTKVIFHHEILKMSYPFYDLELQFTFGNSLIVHDSKISSILPGTKFSYFPGPIILKRFTKFNFPSDENLQLQAFRILERHAICDCIKNQNNKIADTELNQLDYSTYLSEKLNCDYFLLSGWIRIKEIVNSDDEFIYQFIRLAYNFENSKFSNKNLHPFSLSYLISPLQNKIIVSTYSYTFPIVTLDFLDNPFLKQKEFNIINDITLWHYLYVNLNENSIDIQIKFLELYNVYEFRETVDVIQFKQNQLKLFYGNIDQIENNYLNIKLSNVVFYNCYEEYLQQSCHISCQECDGPTNQDCLSCSIESRRTYIIEKKTCICPYNTIDVGICHSYQDSGLILIEEERKNNQCNYGYFEYLQQCILCPSIITEYVVTCLECLQNPQKWSENPNCKTDIFLNSNGSIEQTFLTSTYDNFIFDSIDVQLCFSCDETNFYNQEILVKELQQRNEEFKNYCTNKSPNCYKCGLFDCLECYVTIQGLRCSKCNHLNLINGFCNTDSLQIIINPCVSPYYITSNQECKLCTIQNCKQCFEYQKLEQELKCTLYRNFDNFYTEDIHIIKIGCALCDDNYIFDFDLGICMNQQSQIEYCLRSYINLQGQEICTLSSIQDFSIASEIINCQKYVSNCIQCILNPDQKIQCIICKTGYSNQIQTGSCFENSIENAIIVMEGDFYNRDASLWLIQSFMMSFLPNNYYYPPGSLNNYILFFMPIQCTQGYQLTIYQDCVKYCSEDCLQCQRSQEQFICQQCPLNYFYQPIRIQENGQCIQCPQLCDVCRNRQDIDIYNLQPKFKLTQNNKIYTKICVKQINNINVVIDPYYQIAKYCYTQDCWTHFLYQFISEIIFVSCINSEGGDKFSDLEKSINTDYLNQVGVDQIIIDYTFYNEYTEEICYIQCPILYDTYLKTQIFSLRKTILKINFKSSCIIFLSSSTIFQNFDQVEIYNISFIDAKSFLISNDKNIIDLKLSNILLKESKYDNITIIQTDYFGNIEFFKITLMNLNFYNSSFLNLASSLFKGYLQIDTLLIENCFIFNSDLLILSKNNFTISIKKITINSCNFVNSSIFRSFTDKSISQNSINFEDIIITNSNFANSYFINSENNCNLNLNSFQFKNNFLKMSIIISFDNSLELSNVQTIQNTFIQSQFIATNNIQSKDLIICNVQNYSAIENQLEDSNLFFIFSSLTVNRIIISITDIQIVDINQVQQTNTYIQLFKIHGQSFQFKNAIIQNIKNCILFYIVENQIVIMENVIFQTTQALQKVPLNLKCIDELILNDSYFLHLNGFQNLKLTNIQIINQQSTFQSQIQVEFSRQFYDYSFGEIELKNVLFEGNILLQRENADLFSLIVIYSQDKLKIVIDDMTFTKNFLHQYIDNPLETSAGLIYLQSQLSNVEITNLFCQFNSLTNSSNSFIVLNAYSIKISNFQVMNHNILPYELLQSYFQIQLNSELNQDEINLVMQQSLKILNKGGAGQIIASSFTCQNCQFRNILAYQSAIFDIKTQQQGEIELNNISAKYIETNLQQISGSGCISIYSQNSILNLKIVNAQFTNILTRMSSTILTIQPSTQGNKIILKNIEITNCISLLNQFFSISFQSLNLELDSVHIQNITAIQAEDYLIKYFSKIGIISQSEIQSIISDNNAVIKINQGNIKLINIFFEGIFLSPIFKLNNLVKLKIENCWLLQIQTLYPFNLISISSTEDILSTIYLDTLHITKSSAYLINSSYFYLLNNVDSILVECIQYNNLTYGDNQLYLIDTIKKFTELASNSSSLIYISINSIQHTLHVQNLNIQKNNCTYCYNGIINLSITNFKQLKIQQLYCGFNIIKGFGCLSIVVNTQKYPTIKIYNSNFINNQGNQGTAIMAQNIYLNIDNCRIVGNQATLSGGGIHLFANKNALLIKKSIILYNQANQGGGIYLVGNNQLNQLNFISSLLLFNKAILQGNNLVETPSHLALSINGKEMNSQEYIINNTQTNLLNLKPYKTIQQGIKIISNILILPSNQQILNYLLYHPKSQRYLQYLSNFSLLFKNSRNEQIKNLIDSNCIVSQLAVLQDQFVDHDNFEQKVKIQFDNENNNFNLGLLSLTLNPYQISETNYLIKFRCQTTDSQKNMDYIIKTKSFSCQLGEFYVDNGCQICQSNQGFYSVTYNATKCSVFDKSKYQSITSNKVELLKGYWRPNIYSDSTDYCFKNPKFCEGGWNVGNELCSTGHIGGLCEECDYQNIRGNGKYIKTQQDQLCLSCYGDQDSILPFILTSIWALLSIILSLKSINQSNQLFTSLKLQQKFFSIIFKLSQDHESIFLKMLLNYLWIYSVIYTFNITFSFSFIFVDQVSNTSAFMANNLDCYLSEIEEIQLIYSRIITMLILMIFQLLLILILSYIYFKINRQDIKQQYQFDTISNTLIYLYISNFGGLIKMFSSVLSKREISGLDYIQGDVSLEYWSSTHFKWTVSFIIPGLVIFCILIPFFLLAIMYKLKDQFDSIKKRRHISYLFNEYNNGNYYWELIKLTKKTIIILILTYFETQILLKASLLGLCLLFYQLLAVQQKPYIISNLNHLDLLTGQICSITIFLAASKYVSEQQNNQMLSILLQIIIIILCILLCFPFFQGIFSIYYKKYYILILNSTLKLFEKIKKDSKFTEKIKQVLKQQKNKEKRVKYNYIKLKDYLKSSIKIKKQMLYNLQTTIDSDQNTNQKFQSMVFLIKPKI</sequence>
<feature type="transmembrane region" description="Helical" evidence="1">
    <location>
        <begin position="2649"/>
        <end position="2675"/>
    </location>
</feature>
<dbReference type="CDD" id="cd00064">
    <property type="entry name" value="FU"/>
    <property type="match status" value="1"/>
</dbReference>
<dbReference type="PANTHER" id="PTHR11319:SF35">
    <property type="entry name" value="OUTER MEMBRANE PROTEIN PMPC-RELATED"/>
    <property type="match status" value="1"/>
</dbReference>
<organism evidence="3 4">
    <name type="scientific">Paramecium sonneborni</name>
    <dbReference type="NCBI Taxonomy" id="65129"/>
    <lineage>
        <taxon>Eukaryota</taxon>
        <taxon>Sar</taxon>
        <taxon>Alveolata</taxon>
        <taxon>Ciliophora</taxon>
        <taxon>Intramacronucleata</taxon>
        <taxon>Oligohymenophorea</taxon>
        <taxon>Peniculida</taxon>
        <taxon>Parameciidae</taxon>
        <taxon>Paramecium</taxon>
    </lineage>
</organism>
<keyword evidence="1" id="KW-1133">Transmembrane helix</keyword>
<accession>A0A8S1LN57</accession>
<feature type="transmembrane region" description="Helical" evidence="1">
    <location>
        <begin position="2695"/>
        <end position="2713"/>
    </location>
</feature>
<feature type="transmembrane region" description="Helical" evidence="1">
    <location>
        <begin position="2725"/>
        <end position="2750"/>
    </location>
</feature>
<evidence type="ECO:0000313" key="4">
    <source>
        <dbReference type="Proteomes" id="UP000692954"/>
    </source>
</evidence>